<keyword evidence="1" id="KW-0472">Membrane</keyword>
<dbReference type="Pfam" id="PF01809">
    <property type="entry name" value="YidD"/>
    <property type="match status" value="1"/>
</dbReference>
<dbReference type="SMART" id="SM01234">
    <property type="entry name" value="Haemolytic"/>
    <property type="match status" value="1"/>
</dbReference>
<evidence type="ECO:0000256" key="1">
    <source>
        <dbReference type="HAMAP-Rule" id="MF_00386"/>
    </source>
</evidence>
<dbReference type="HAMAP" id="MF_00386">
    <property type="entry name" value="UPF0161_YidD"/>
    <property type="match status" value="1"/>
</dbReference>
<evidence type="ECO:0000313" key="3">
    <source>
        <dbReference type="Proteomes" id="UP000177579"/>
    </source>
</evidence>
<dbReference type="Proteomes" id="UP000177579">
    <property type="component" value="Unassembled WGS sequence"/>
</dbReference>
<dbReference type="AlphaFoldDB" id="A0A1F5TQD3"/>
<comment type="similarity">
    <text evidence="1">Belongs to the UPF0161 family.</text>
</comment>
<dbReference type="PANTHER" id="PTHR33383">
    <property type="entry name" value="MEMBRANE PROTEIN INSERTION EFFICIENCY FACTOR-RELATED"/>
    <property type="match status" value="1"/>
</dbReference>
<dbReference type="EMBL" id="MFGO01000013">
    <property type="protein sequence ID" value="OGF41140.1"/>
    <property type="molecule type" value="Genomic_DNA"/>
</dbReference>
<proteinExistence type="inferred from homology"/>
<comment type="caution">
    <text evidence="2">The sequence shown here is derived from an EMBL/GenBank/DDBJ whole genome shotgun (WGS) entry which is preliminary data.</text>
</comment>
<protein>
    <recommendedName>
        <fullName evidence="1">Putative membrane protein insertion efficiency factor</fullName>
    </recommendedName>
</protein>
<comment type="function">
    <text evidence="1">Could be involved in insertion of integral membrane proteins into the membrane.</text>
</comment>
<evidence type="ECO:0000313" key="2">
    <source>
        <dbReference type="EMBL" id="OGF41140.1"/>
    </source>
</evidence>
<reference evidence="2 3" key="1">
    <citation type="journal article" date="2016" name="Nat. Commun.">
        <title>Thousands of microbial genomes shed light on interconnected biogeochemical processes in an aquifer system.</title>
        <authorList>
            <person name="Anantharaman K."/>
            <person name="Brown C.T."/>
            <person name="Hug L.A."/>
            <person name="Sharon I."/>
            <person name="Castelle C.J."/>
            <person name="Probst A.J."/>
            <person name="Thomas B.C."/>
            <person name="Singh A."/>
            <person name="Wilkins M.J."/>
            <person name="Karaoz U."/>
            <person name="Brodie E.L."/>
            <person name="Williams K.H."/>
            <person name="Hubbard S.S."/>
            <person name="Banfield J.F."/>
        </authorList>
    </citation>
    <scope>NUCLEOTIDE SEQUENCE [LARGE SCALE GENOMIC DNA]</scope>
</reference>
<organism evidence="2 3">
    <name type="scientific">Candidatus Falkowbacteria bacterium RIFOXYD2_FULL_34_120</name>
    <dbReference type="NCBI Taxonomy" id="1798007"/>
    <lineage>
        <taxon>Bacteria</taxon>
        <taxon>Candidatus Falkowiibacteriota</taxon>
    </lineage>
</organism>
<dbReference type="NCBIfam" id="TIGR00278">
    <property type="entry name" value="membrane protein insertion efficiency factor YidD"/>
    <property type="match status" value="1"/>
</dbReference>
<keyword evidence="1" id="KW-1003">Cell membrane</keyword>
<comment type="subcellular location">
    <subcellularLocation>
        <location evidence="1">Cell membrane</location>
        <topology evidence="1">Peripheral membrane protein</topology>
        <orientation evidence="1">Cytoplasmic side</orientation>
    </subcellularLocation>
</comment>
<gene>
    <name evidence="2" type="ORF">A2531_01290</name>
</gene>
<sequence length="84" mass="9864">MNYFFYLPKLVAIKIIKIYQKILSPDHGVLKIFYPFGCCKFRPTCSEYTIKAIEKYGLIKGGFKGLWRVLRCNPWNKGGWDPLK</sequence>
<name>A0A1F5TQD3_9BACT</name>
<dbReference type="InterPro" id="IPR002696">
    <property type="entry name" value="Membr_insert_effic_factor_YidD"/>
</dbReference>
<dbReference type="PANTHER" id="PTHR33383:SF1">
    <property type="entry name" value="MEMBRANE PROTEIN INSERTION EFFICIENCY FACTOR-RELATED"/>
    <property type="match status" value="1"/>
</dbReference>
<accession>A0A1F5TQD3</accession>
<dbReference type="GO" id="GO:0005886">
    <property type="term" value="C:plasma membrane"/>
    <property type="evidence" value="ECO:0007669"/>
    <property type="project" value="UniProtKB-SubCell"/>
</dbReference>